<comment type="catalytic activity">
    <reaction evidence="1">
        <text>Digestion of native collagen in the triple helical region at Xaa-|-Gly bonds. With synthetic peptides, a preference is shown for Gly at P3 and P1', Pro and Ala at P2 and P2', and hydroxyproline, Ala or Arg at P3'.</text>
        <dbReference type="EC" id="3.4.24.3"/>
    </reaction>
</comment>
<dbReference type="Pfam" id="PF01752">
    <property type="entry name" value="Peptidase_M9"/>
    <property type="match status" value="1"/>
</dbReference>
<evidence type="ECO:0000256" key="9">
    <source>
        <dbReference type="ARBA" id="ARBA00022729"/>
    </source>
</evidence>
<evidence type="ECO:0000256" key="8">
    <source>
        <dbReference type="ARBA" id="ARBA00022723"/>
    </source>
</evidence>
<evidence type="ECO:0000256" key="14">
    <source>
        <dbReference type="SAM" id="MobiDB-lite"/>
    </source>
</evidence>
<evidence type="ECO:0000256" key="13">
    <source>
        <dbReference type="ARBA" id="ARBA00023145"/>
    </source>
</evidence>
<evidence type="ECO:0000256" key="10">
    <source>
        <dbReference type="ARBA" id="ARBA00022801"/>
    </source>
</evidence>
<dbReference type="RefSeq" id="WP_380705286.1">
    <property type="nucleotide sequence ID" value="NZ_JBHSAP010000015.1"/>
</dbReference>
<evidence type="ECO:0000256" key="5">
    <source>
        <dbReference type="ARBA" id="ARBA00012653"/>
    </source>
</evidence>
<dbReference type="InterPro" id="IPR002169">
    <property type="entry name" value="Peptidase_M9A/M9B"/>
</dbReference>
<evidence type="ECO:0000256" key="15">
    <source>
        <dbReference type="SAM" id="SignalP"/>
    </source>
</evidence>
<keyword evidence="11" id="KW-0862">Zinc</keyword>
<dbReference type="PANTHER" id="PTHR13062">
    <property type="entry name" value="COLLAGENASE"/>
    <property type="match status" value="1"/>
</dbReference>
<feature type="region of interest" description="Disordered" evidence="14">
    <location>
        <begin position="40"/>
        <end position="93"/>
    </location>
</feature>
<evidence type="ECO:0000259" key="17">
    <source>
        <dbReference type="Pfam" id="PF18496"/>
    </source>
</evidence>
<keyword evidence="12" id="KW-0482">Metalloprotease</keyword>
<evidence type="ECO:0000256" key="3">
    <source>
        <dbReference type="ARBA" id="ARBA00001947"/>
    </source>
</evidence>
<proteinExistence type="predicted"/>
<dbReference type="Gene3D" id="3.30.980.50">
    <property type="match status" value="1"/>
</dbReference>
<evidence type="ECO:0000256" key="4">
    <source>
        <dbReference type="ARBA" id="ARBA00004613"/>
    </source>
</evidence>
<dbReference type="Pfam" id="PF18496">
    <property type="entry name" value="ColG_sub"/>
    <property type="match status" value="1"/>
</dbReference>
<keyword evidence="9 15" id="KW-0732">Signal</keyword>
<name>A0ABV8JEW5_9BACL</name>
<dbReference type="EC" id="3.4.24.3" evidence="5"/>
<evidence type="ECO:0000259" key="16">
    <source>
        <dbReference type="Pfam" id="PF08453"/>
    </source>
</evidence>
<sequence length="776" mass="89586">MNRQKATRIKVLSFLLAIVLCLTVLGGTVFAAPAQKDSFSRRSGANLSPPPGKTTPWQDRVAEYPNPKQAKAVDLSDKPPLPETRYKPKARSTKGKQYPMSYLKTLSHDQLVDLLVTITWRDIPDLFQFNRDSRDFYGNEKRVQALIDALQQRGGQYTTKDDKGIPTLVEVLRSGFYLGFYHNELGYLNERSFHDRCLPALRAIAQNPYFSLGTKEQDQVVYAYGKLIGNASSDADTVNRATGILTQYRMRMDEYLPENSKGDAVYSLMSGINYDIESYMSSTGKTPEETMWFGKIDPFIGEIGKYALLGNPTKENVWLINNGIYFVGLLGKLHSHSTEGLRIVTDAIHRYPYLTEPYFTALFQIRNNYEGKDYNGNTVDVDKAKKDGKDYYLPEVYTFDNGKFVIRSGERVTPEKIQRLYWAAKEVKAQFHRTVGNDKELESGNADEIMNVVLYNNPNEYKMNRFLYEYDTNNGGIYIEKIGTFFTYERTPKDSIFSLEELFRHEFTHYLQGRYLVPGLFGEGPFYENERITWMDEGNAEFLAGSTRVDNILPRKTVVKRLSSDPAQRYTVAQTLHARYGSWDFYNYAFALQSYMYNHDFNMLKRLGGYVKGNDVSGYDRYIEQLSGDTNLNRSYQRYMQYLLDNQDQWTVPRVSDDYLVSHPYKSRSQVYAQIASVARLKEMTTTEQQSQFFRTFTVKGTYTGSTSRGELPDWEKMNREANQMLKKLEANSWSGYKTLTSYFTNYRVGANHRYQFDITFHGILTDTARTYPRAN</sequence>
<keyword evidence="6" id="KW-0964">Secreted</keyword>
<keyword evidence="10 18" id="KW-0378">Hydrolase</keyword>
<dbReference type="EMBL" id="JBHSAP010000015">
    <property type="protein sequence ID" value="MFC4077473.1"/>
    <property type="molecule type" value="Genomic_DNA"/>
</dbReference>
<keyword evidence="8" id="KW-0479">Metal-binding</keyword>
<keyword evidence="13" id="KW-0865">Zymogen</keyword>
<evidence type="ECO:0000256" key="6">
    <source>
        <dbReference type="ARBA" id="ARBA00022525"/>
    </source>
</evidence>
<keyword evidence="7" id="KW-0645">Protease</keyword>
<dbReference type="InterPro" id="IPR041379">
    <property type="entry name" value="ColG_subdomain"/>
</dbReference>
<evidence type="ECO:0000256" key="11">
    <source>
        <dbReference type="ARBA" id="ARBA00022833"/>
    </source>
</evidence>
<feature type="domain" description="Peptidase M9 collagenase N-terminal" evidence="16">
    <location>
        <begin position="100"/>
        <end position="279"/>
    </location>
</feature>
<feature type="chain" id="PRO_5046831209" description="microbial collagenase" evidence="15">
    <location>
        <begin position="32"/>
        <end position="776"/>
    </location>
</feature>
<comment type="caution">
    <text evidence="18">The sequence shown here is derived from an EMBL/GenBank/DDBJ whole genome shotgun (WGS) entry which is preliminary data.</text>
</comment>
<reference evidence="19" key="1">
    <citation type="journal article" date="2019" name="Int. J. Syst. Evol. Microbiol.">
        <title>The Global Catalogue of Microorganisms (GCM) 10K type strain sequencing project: providing services to taxonomists for standard genome sequencing and annotation.</title>
        <authorList>
            <consortium name="The Broad Institute Genomics Platform"/>
            <consortium name="The Broad Institute Genome Sequencing Center for Infectious Disease"/>
            <person name="Wu L."/>
            <person name="Ma J."/>
        </authorList>
    </citation>
    <scope>NUCLEOTIDE SEQUENCE [LARGE SCALE GENOMIC DNA]</scope>
    <source>
        <strain evidence="19">IBRC-M 10813</strain>
    </source>
</reference>
<evidence type="ECO:0000313" key="19">
    <source>
        <dbReference type="Proteomes" id="UP001595843"/>
    </source>
</evidence>
<comment type="cofactor">
    <cofactor evidence="2">
        <name>Ca(2+)</name>
        <dbReference type="ChEBI" id="CHEBI:29108"/>
    </cofactor>
</comment>
<evidence type="ECO:0000256" key="2">
    <source>
        <dbReference type="ARBA" id="ARBA00001913"/>
    </source>
</evidence>
<dbReference type="PANTHER" id="PTHR13062:SF9">
    <property type="entry name" value="MICROBIAL COLLAGENASE"/>
    <property type="match status" value="1"/>
</dbReference>
<dbReference type="Gene3D" id="1.10.390.20">
    <property type="match status" value="1"/>
</dbReference>
<dbReference type="Proteomes" id="UP001595843">
    <property type="component" value="Unassembled WGS sequence"/>
</dbReference>
<evidence type="ECO:0000256" key="7">
    <source>
        <dbReference type="ARBA" id="ARBA00022670"/>
    </source>
</evidence>
<gene>
    <name evidence="18" type="ORF">ACFOUO_11740</name>
</gene>
<dbReference type="GO" id="GO:0004222">
    <property type="term" value="F:metalloendopeptidase activity"/>
    <property type="evidence" value="ECO:0007669"/>
    <property type="project" value="UniProtKB-EC"/>
</dbReference>
<protein>
    <recommendedName>
        <fullName evidence="5">microbial collagenase</fullName>
        <ecNumber evidence="5">3.4.24.3</ecNumber>
    </recommendedName>
</protein>
<evidence type="ECO:0000256" key="12">
    <source>
        <dbReference type="ARBA" id="ARBA00023049"/>
    </source>
</evidence>
<accession>A0ABV8JEW5</accession>
<keyword evidence="19" id="KW-1185">Reference proteome</keyword>
<dbReference type="Pfam" id="PF08453">
    <property type="entry name" value="Peptidase_M9_N"/>
    <property type="match status" value="1"/>
</dbReference>
<evidence type="ECO:0000313" key="18">
    <source>
        <dbReference type="EMBL" id="MFC4077473.1"/>
    </source>
</evidence>
<dbReference type="InterPro" id="IPR013661">
    <property type="entry name" value="Peptidase_M9_N_dom"/>
</dbReference>
<comment type="cofactor">
    <cofactor evidence="3">
        <name>Zn(2+)</name>
        <dbReference type="ChEBI" id="CHEBI:29105"/>
    </cofactor>
</comment>
<organism evidence="18 19">
    <name type="scientific">Salinithrix halophila</name>
    <dbReference type="NCBI Taxonomy" id="1485204"/>
    <lineage>
        <taxon>Bacteria</taxon>
        <taxon>Bacillati</taxon>
        <taxon>Bacillota</taxon>
        <taxon>Bacilli</taxon>
        <taxon>Bacillales</taxon>
        <taxon>Thermoactinomycetaceae</taxon>
        <taxon>Salinithrix</taxon>
    </lineage>
</organism>
<dbReference type="PRINTS" id="PR00931">
    <property type="entry name" value="MICOLLPTASE"/>
</dbReference>
<feature type="domain" description="Collagenase ColG-like catalytic helper subdomain" evidence="17">
    <location>
        <begin position="653"/>
        <end position="768"/>
    </location>
</feature>
<comment type="subcellular location">
    <subcellularLocation>
        <location evidence="4">Secreted</location>
    </subcellularLocation>
</comment>
<dbReference type="Gene3D" id="3.40.30.160">
    <property type="entry name" value="Collagenase ColT, N-terminal domain"/>
    <property type="match status" value="1"/>
</dbReference>
<feature type="signal peptide" evidence="15">
    <location>
        <begin position="1"/>
        <end position="31"/>
    </location>
</feature>
<evidence type="ECO:0000256" key="1">
    <source>
        <dbReference type="ARBA" id="ARBA00000424"/>
    </source>
</evidence>